<protein>
    <recommendedName>
        <fullName evidence="5">FRIGIDA-like protein</fullName>
    </recommendedName>
</protein>
<evidence type="ECO:0000256" key="3">
    <source>
        <dbReference type="ARBA" id="ARBA00022782"/>
    </source>
</evidence>
<evidence type="ECO:0000313" key="8">
    <source>
        <dbReference type="Proteomes" id="UP000694864"/>
    </source>
</evidence>
<keyword evidence="6" id="KW-0175">Coiled coil</keyword>
<proteinExistence type="inferred from homology"/>
<evidence type="ECO:0000256" key="4">
    <source>
        <dbReference type="ARBA" id="ARBA00023089"/>
    </source>
</evidence>
<name>A0ABM0XH37_CAMSA</name>
<dbReference type="InterPro" id="IPR012474">
    <property type="entry name" value="Frigida"/>
</dbReference>
<comment type="similarity">
    <text evidence="1 5">Belongs to the Frigida family.</text>
</comment>
<gene>
    <name evidence="9" type="primary">LOC104764134</name>
</gene>
<dbReference type="Proteomes" id="UP000694864">
    <property type="component" value="Chromosome 19"/>
</dbReference>
<dbReference type="GeneID" id="104764134"/>
<feature type="coiled-coil region" evidence="6">
    <location>
        <begin position="435"/>
        <end position="472"/>
    </location>
</feature>
<evidence type="ECO:0000256" key="5">
    <source>
        <dbReference type="RuleBase" id="RU364012"/>
    </source>
</evidence>
<feature type="coiled-coil region" evidence="6">
    <location>
        <begin position="242"/>
        <end position="297"/>
    </location>
</feature>
<keyword evidence="2 5" id="KW-0217">Developmental protein</keyword>
<feature type="region of interest" description="Disordered" evidence="7">
    <location>
        <begin position="826"/>
        <end position="861"/>
    </location>
</feature>
<evidence type="ECO:0000256" key="1">
    <source>
        <dbReference type="ARBA" id="ARBA00008956"/>
    </source>
</evidence>
<dbReference type="PANTHER" id="PTHR31791">
    <property type="entry name" value="FRIGIDA-LIKE PROTEIN 3-RELATED"/>
    <property type="match status" value="1"/>
</dbReference>
<feature type="compositionally biased region" description="Low complexity" evidence="7">
    <location>
        <begin position="828"/>
        <end position="843"/>
    </location>
</feature>
<reference evidence="8" key="1">
    <citation type="journal article" date="2014" name="Nat. Commun.">
        <title>The emerging biofuel crop Camelina sativa retains a highly undifferentiated hexaploid genome structure.</title>
        <authorList>
            <person name="Kagale S."/>
            <person name="Koh C."/>
            <person name="Nixon J."/>
            <person name="Bollina V."/>
            <person name="Clarke W.E."/>
            <person name="Tuteja R."/>
            <person name="Spillane C."/>
            <person name="Robinson S.J."/>
            <person name="Links M.G."/>
            <person name="Clarke C."/>
            <person name="Higgins E.E."/>
            <person name="Huebert T."/>
            <person name="Sharpe A.G."/>
            <person name="Parkin I.A."/>
        </authorList>
    </citation>
    <scope>NUCLEOTIDE SEQUENCE [LARGE SCALE GENOMIC DNA]</scope>
    <source>
        <strain evidence="8">cv. DH55</strain>
    </source>
</reference>
<organism evidence="8 9">
    <name type="scientific">Camelina sativa</name>
    <name type="common">False flax</name>
    <name type="synonym">Myagrum sativum</name>
    <dbReference type="NCBI Taxonomy" id="90675"/>
    <lineage>
        <taxon>Eukaryota</taxon>
        <taxon>Viridiplantae</taxon>
        <taxon>Streptophyta</taxon>
        <taxon>Embryophyta</taxon>
        <taxon>Tracheophyta</taxon>
        <taxon>Spermatophyta</taxon>
        <taxon>Magnoliopsida</taxon>
        <taxon>eudicotyledons</taxon>
        <taxon>Gunneridae</taxon>
        <taxon>Pentapetalae</taxon>
        <taxon>rosids</taxon>
        <taxon>malvids</taxon>
        <taxon>Brassicales</taxon>
        <taxon>Brassicaceae</taxon>
        <taxon>Camelineae</taxon>
        <taxon>Camelina</taxon>
    </lineage>
</organism>
<keyword evidence="8" id="KW-1185">Reference proteome</keyword>
<keyword evidence="3 5" id="KW-0221">Differentiation</keyword>
<feature type="compositionally biased region" description="Low complexity" evidence="7">
    <location>
        <begin position="850"/>
        <end position="861"/>
    </location>
</feature>
<dbReference type="RefSeq" id="XP_010485892.1">
    <property type="nucleotide sequence ID" value="XM_010487590.1"/>
</dbReference>
<feature type="coiled-coil region" evidence="6">
    <location>
        <begin position="95"/>
        <end position="192"/>
    </location>
</feature>
<evidence type="ECO:0000256" key="2">
    <source>
        <dbReference type="ARBA" id="ARBA00022473"/>
    </source>
</evidence>
<feature type="coiled-coil region" evidence="6">
    <location>
        <begin position="326"/>
        <end position="367"/>
    </location>
</feature>
<evidence type="ECO:0000256" key="6">
    <source>
        <dbReference type="SAM" id="Coils"/>
    </source>
</evidence>
<reference evidence="9" key="2">
    <citation type="submission" date="2025-08" db="UniProtKB">
        <authorList>
            <consortium name="RefSeq"/>
        </authorList>
    </citation>
    <scope>IDENTIFICATION</scope>
    <source>
        <tissue evidence="9">Leaf</tissue>
    </source>
</reference>
<dbReference type="PANTHER" id="PTHR31791:SF78">
    <property type="entry name" value="FRIGIDA-LIKE PROTEIN"/>
    <property type="match status" value="1"/>
</dbReference>
<sequence>MEKSNYEEELTESKRQYLHKSVEKLKADVSEIIAYSRRLKGLRKHFDTVEANINKRSRELEFKEKQLQISSLELDKKTQSFEAEKSKAGDLKKLVEECTAELRSKRNQLSEKQKSSARIQREIELRSRQLEQVKSERVRLCNEVLKFEERKREVKEETGRKAEYLSLILDKIEKSSKQLASLDEQLESQQRRLATRSIELVSTEKKLGCLRESIELSNSDLELKENKIQLLNSFITDCSKTIDSKSQEVEERQKLIEKQTDELVVLQNQHDTIKQFIEVLSEELAAKEKTHKEVLETICRSSSEMEVRAKEIKAAEAEATYLNVRSERFRKEVEGKEKELDLLKNQIESEEKEHIQLKREMEEETDRKKRVLALTLDKIEGSGKQLATVDAQLGSRRKLLKIRSVELFSAKKKLGYVRKSIKKSISVLERKETMIHTLNNKLSAIDSKSEELEEIIKLIEKHTNELVVLRNQRDSIWQLIQGLSEELVVKEMELECVVESNNHFKFDIEVKEKRVQSLNSLITISGEQLDMKSKELKKIQRELGLSKKRLRNMSTVLVKKEKQAAAAETAPVNEDALTHHEIPAATLSRSEVSSVLRDLPNPAEFVLEEVQDHLNVELGFQDSVLQILILSFEELTKIQRPDDPQLQNKAAQVATLWKEKIAIEAPKSSLEALAFLLFIVAYGLKNLINEEEAALLASSIAHYEQAPRLFKSLRLNTEIRKFVKELIKKNRYIPAVGLICLFKLTGELSPSHLLRKEIINLRRSALESRPTESSQAKDKDAGRLRAILELVADYKLEINLPGDLIAKLMIERENAAPQVRCYVEHVTSSSNPQAASPNPVSAQRSLNPASAQSSSVKSSSS</sequence>
<evidence type="ECO:0000313" key="9">
    <source>
        <dbReference type="RefSeq" id="XP_010485892.1"/>
    </source>
</evidence>
<keyword evidence="4 5" id="KW-0287">Flowering</keyword>
<evidence type="ECO:0000256" key="7">
    <source>
        <dbReference type="SAM" id="MobiDB-lite"/>
    </source>
</evidence>
<dbReference type="Pfam" id="PF07899">
    <property type="entry name" value="Frigida"/>
    <property type="match status" value="1"/>
</dbReference>
<accession>A0ABM0XH37</accession>